<name>A0ABR4JWQ6_9EURO</name>
<protein>
    <submittedName>
        <fullName evidence="1">Uncharacterized protein</fullName>
    </submittedName>
</protein>
<keyword evidence="2" id="KW-1185">Reference proteome</keyword>
<dbReference type="Proteomes" id="UP001610446">
    <property type="component" value="Unassembled WGS sequence"/>
</dbReference>
<proteinExistence type="predicted"/>
<accession>A0ABR4JWQ6</accession>
<organism evidence="1 2">
    <name type="scientific">Aspergillus pseudoustus</name>
    <dbReference type="NCBI Taxonomy" id="1810923"/>
    <lineage>
        <taxon>Eukaryota</taxon>
        <taxon>Fungi</taxon>
        <taxon>Dikarya</taxon>
        <taxon>Ascomycota</taxon>
        <taxon>Pezizomycotina</taxon>
        <taxon>Eurotiomycetes</taxon>
        <taxon>Eurotiomycetidae</taxon>
        <taxon>Eurotiales</taxon>
        <taxon>Aspergillaceae</taxon>
        <taxon>Aspergillus</taxon>
        <taxon>Aspergillus subgen. Nidulantes</taxon>
    </lineage>
</organism>
<evidence type="ECO:0000313" key="2">
    <source>
        <dbReference type="Proteomes" id="UP001610446"/>
    </source>
</evidence>
<comment type="caution">
    <text evidence="1">The sequence shown here is derived from an EMBL/GenBank/DDBJ whole genome shotgun (WGS) entry which is preliminary data.</text>
</comment>
<dbReference type="EMBL" id="JBFXLU010000080">
    <property type="protein sequence ID" value="KAL2844493.1"/>
    <property type="molecule type" value="Genomic_DNA"/>
</dbReference>
<gene>
    <name evidence="1" type="ORF">BJY01DRAFT_214926</name>
</gene>
<evidence type="ECO:0000313" key="1">
    <source>
        <dbReference type="EMBL" id="KAL2844493.1"/>
    </source>
</evidence>
<sequence length="71" mass="7741">MRARVGAGVLTKAPKRTPASISFLLRVDWWQICGMDSLRGLSSDYPSLTSVIGCFLWLLRPAEGLINGGFS</sequence>
<reference evidence="1 2" key="1">
    <citation type="submission" date="2024-07" db="EMBL/GenBank/DDBJ databases">
        <title>Section-level genome sequencing and comparative genomics of Aspergillus sections Usti and Cavernicolus.</title>
        <authorList>
            <consortium name="Lawrence Berkeley National Laboratory"/>
            <person name="Nybo J.L."/>
            <person name="Vesth T.C."/>
            <person name="Theobald S."/>
            <person name="Frisvad J.C."/>
            <person name="Larsen T.O."/>
            <person name="Kjaerboelling I."/>
            <person name="Rothschild-Mancinelli K."/>
            <person name="Lyhne E.K."/>
            <person name="Kogle M.E."/>
            <person name="Barry K."/>
            <person name="Clum A."/>
            <person name="Na H."/>
            <person name="Ledsgaard L."/>
            <person name="Lin J."/>
            <person name="Lipzen A."/>
            <person name="Kuo A."/>
            <person name="Riley R."/>
            <person name="Mondo S."/>
            <person name="Labutti K."/>
            <person name="Haridas S."/>
            <person name="Pangalinan J."/>
            <person name="Salamov A.A."/>
            <person name="Simmons B.A."/>
            <person name="Magnuson J.K."/>
            <person name="Chen J."/>
            <person name="Drula E."/>
            <person name="Henrissat B."/>
            <person name="Wiebenga A."/>
            <person name="Lubbers R.J."/>
            <person name="Gomes A.C."/>
            <person name="Makela M.R."/>
            <person name="Stajich J."/>
            <person name="Grigoriev I.V."/>
            <person name="Mortensen U.H."/>
            <person name="De Vries R.P."/>
            <person name="Baker S.E."/>
            <person name="Andersen M.R."/>
        </authorList>
    </citation>
    <scope>NUCLEOTIDE SEQUENCE [LARGE SCALE GENOMIC DNA]</scope>
    <source>
        <strain evidence="1 2">CBS 123904</strain>
    </source>
</reference>